<dbReference type="AlphaFoldDB" id="A0A857EZF8"/>
<gene>
    <name evidence="1" type="ORF">F0T03_11960</name>
</gene>
<accession>A0A857EZF8</accession>
<sequence length="60" mass="6488">MYVGCIRSPQSLTCVSSRGFTQLPPSHNSNYLGIVCSSHIRNEYPAIMPNSGSLQFAAAK</sequence>
<dbReference type="KEGG" id="yca:F0T03_11960"/>
<protein>
    <submittedName>
        <fullName evidence="1">Uncharacterized protein</fullName>
    </submittedName>
</protein>
<reference evidence="2" key="1">
    <citation type="submission" date="2019-09" db="EMBL/GenBank/DDBJ databases">
        <title>Yersinia canariae sp. nov., isolated from a human yersiniosis case.</title>
        <authorList>
            <person name="Nguyen S.V."/>
            <person name="Greig D."/>
            <person name="Hurley D."/>
            <person name="Cao Y."/>
            <person name="McCabe E."/>
            <person name="Mitchell M."/>
            <person name="Jenkins C."/>
            <person name="Fanning S."/>
        </authorList>
    </citation>
    <scope>NUCLEOTIDE SEQUENCE [LARGE SCALE GENOMIC DNA]</scope>
    <source>
        <strain evidence="2">NCTC 14382</strain>
    </source>
</reference>
<proteinExistence type="predicted"/>
<name>A0A857EZF8_9GAMM</name>
<evidence type="ECO:0000313" key="1">
    <source>
        <dbReference type="EMBL" id="QHB32816.1"/>
    </source>
</evidence>
<organism evidence="1 2">
    <name type="scientific">Yersinia canariae</name>
    <dbReference type="NCBI Taxonomy" id="2607663"/>
    <lineage>
        <taxon>Bacteria</taxon>
        <taxon>Pseudomonadati</taxon>
        <taxon>Pseudomonadota</taxon>
        <taxon>Gammaproteobacteria</taxon>
        <taxon>Enterobacterales</taxon>
        <taxon>Yersiniaceae</taxon>
        <taxon>Yersinia</taxon>
    </lineage>
</organism>
<keyword evidence="2" id="KW-1185">Reference proteome</keyword>
<dbReference type="Proteomes" id="UP000464402">
    <property type="component" value="Chromosome"/>
</dbReference>
<evidence type="ECO:0000313" key="2">
    <source>
        <dbReference type="Proteomes" id="UP000464402"/>
    </source>
</evidence>
<dbReference type="EMBL" id="CP043727">
    <property type="protein sequence ID" value="QHB32816.1"/>
    <property type="molecule type" value="Genomic_DNA"/>
</dbReference>